<organism evidence="2 3">
    <name type="scientific">Solanum commersonii</name>
    <name type="common">Commerson's wild potato</name>
    <name type="synonym">Commerson's nightshade</name>
    <dbReference type="NCBI Taxonomy" id="4109"/>
    <lineage>
        <taxon>Eukaryota</taxon>
        <taxon>Viridiplantae</taxon>
        <taxon>Streptophyta</taxon>
        <taxon>Embryophyta</taxon>
        <taxon>Tracheophyta</taxon>
        <taxon>Spermatophyta</taxon>
        <taxon>Magnoliopsida</taxon>
        <taxon>eudicotyledons</taxon>
        <taxon>Gunneridae</taxon>
        <taxon>Pentapetalae</taxon>
        <taxon>asterids</taxon>
        <taxon>lamiids</taxon>
        <taxon>Solanales</taxon>
        <taxon>Solanaceae</taxon>
        <taxon>Solanoideae</taxon>
        <taxon>Solaneae</taxon>
        <taxon>Solanum</taxon>
    </lineage>
</organism>
<keyword evidence="3" id="KW-1185">Reference proteome</keyword>
<dbReference type="Proteomes" id="UP000824120">
    <property type="component" value="Chromosome 4"/>
</dbReference>
<protein>
    <submittedName>
        <fullName evidence="2">Uncharacterized protein</fullName>
    </submittedName>
</protein>
<name>A0A9J5ZL54_SOLCO</name>
<gene>
    <name evidence="2" type="ORF">H5410_024129</name>
</gene>
<keyword evidence="1" id="KW-1133">Transmembrane helix</keyword>
<sequence length="89" mass="9854">MVLKVYTAAKSYFYGPSGHLYELEPIQAPIFLNKSIQNPQLISLPAHVSFQKNIFKSLFMLAILLANALFHPYFLSGPAEFQHGGGGGR</sequence>
<evidence type="ECO:0000256" key="1">
    <source>
        <dbReference type="SAM" id="Phobius"/>
    </source>
</evidence>
<reference evidence="2 3" key="1">
    <citation type="submission" date="2020-09" db="EMBL/GenBank/DDBJ databases">
        <title>De no assembly of potato wild relative species, Solanum commersonii.</title>
        <authorList>
            <person name="Cho K."/>
        </authorList>
    </citation>
    <scope>NUCLEOTIDE SEQUENCE [LARGE SCALE GENOMIC DNA]</scope>
    <source>
        <strain evidence="2">LZ3.2</strain>
        <tissue evidence="2">Leaf</tissue>
    </source>
</reference>
<dbReference type="AlphaFoldDB" id="A0A9J5ZL54"/>
<evidence type="ECO:0000313" key="2">
    <source>
        <dbReference type="EMBL" id="KAG5612848.1"/>
    </source>
</evidence>
<proteinExistence type="predicted"/>
<accession>A0A9J5ZL54</accession>
<feature type="transmembrane region" description="Helical" evidence="1">
    <location>
        <begin position="58"/>
        <end position="75"/>
    </location>
</feature>
<comment type="caution">
    <text evidence="2">The sequence shown here is derived from an EMBL/GenBank/DDBJ whole genome shotgun (WGS) entry which is preliminary data.</text>
</comment>
<dbReference type="EMBL" id="JACXVP010000004">
    <property type="protein sequence ID" value="KAG5612848.1"/>
    <property type="molecule type" value="Genomic_DNA"/>
</dbReference>
<keyword evidence="1" id="KW-0472">Membrane</keyword>
<keyword evidence="1" id="KW-0812">Transmembrane</keyword>
<evidence type="ECO:0000313" key="3">
    <source>
        <dbReference type="Proteomes" id="UP000824120"/>
    </source>
</evidence>